<feature type="transmembrane region" description="Helical" evidence="6">
    <location>
        <begin position="365"/>
        <end position="382"/>
    </location>
</feature>
<feature type="transmembrane region" description="Helical" evidence="6">
    <location>
        <begin position="245"/>
        <end position="265"/>
    </location>
</feature>
<evidence type="ECO:0000256" key="4">
    <source>
        <dbReference type="ARBA" id="ARBA00022989"/>
    </source>
</evidence>
<evidence type="ECO:0000256" key="1">
    <source>
        <dbReference type="ARBA" id="ARBA00004651"/>
    </source>
</evidence>
<dbReference type="PANTHER" id="PTHR23513:SF11">
    <property type="entry name" value="STAPHYLOFERRIN A TRANSPORTER"/>
    <property type="match status" value="1"/>
</dbReference>
<protein>
    <recommendedName>
        <fullName evidence="9">Major Facilitator Superfamily protein</fullName>
    </recommendedName>
</protein>
<keyword evidence="8" id="KW-1185">Reference proteome</keyword>
<keyword evidence="5 6" id="KW-0472">Membrane</keyword>
<proteinExistence type="predicted"/>
<dbReference type="Gene3D" id="1.20.1250.20">
    <property type="entry name" value="MFS general substrate transporter like domains"/>
    <property type="match status" value="1"/>
</dbReference>
<feature type="transmembrane region" description="Helical" evidence="6">
    <location>
        <begin position="336"/>
        <end position="359"/>
    </location>
</feature>
<feature type="transmembrane region" description="Helical" evidence="6">
    <location>
        <begin position="49"/>
        <end position="71"/>
    </location>
</feature>
<comment type="caution">
    <text evidence="7">The sequence shown here is derived from an EMBL/GenBank/DDBJ whole genome shotgun (WGS) entry which is preliminary data.</text>
</comment>
<keyword evidence="3 6" id="KW-0812">Transmembrane</keyword>
<evidence type="ECO:0000313" key="7">
    <source>
        <dbReference type="EMBL" id="GGK81712.1"/>
    </source>
</evidence>
<dbReference type="Proteomes" id="UP000656042">
    <property type="component" value="Unassembled WGS sequence"/>
</dbReference>
<reference evidence="7" key="1">
    <citation type="journal article" date="2014" name="Int. J. Syst. Evol. Microbiol.">
        <title>Complete genome sequence of Corynebacterium casei LMG S-19264T (=DSM 44701T), isolated from a smear-ripened cheese.</title>
        <authorList>
            <consortium name="US DOE Joint Genome Institute (JGI-PGF)"/>
            <person name="Walter F."/>
            <person name="Albersmeier A."/>
            <person name="Kalinowski J."/>
            <person name="Ruckert C."/>
        </authorList>
    </citation>
    <scope>NUCLEOTIDE SEQUENCE</scope>
    <source>
        <strain evidence="7">CGMCC 4.7299</strain>
    </source>
</reference>
<feature type="transmembrane region" description="Helical" evidence="6">
    <location>
        <begin position="277"/>
        <end position="295"/>
    </location>
</feature>
<evidence type="ECO:0000256" key="5">
    <source>
        <dbReference type="ARBA" id="ARBA00023136"/>
    </source>
</evidence>
<feature type="transmembrane region" description="Helical" evidence="6">
    <location>
        <begin position="214"/>
        <end position="233"/>
    </location>
</feature>
<dbReference type="GO" id="GO:0022857">
    <property type="term" value="F:transmembrane transporter activity"/>
    <property type="evidence" value="ECO:0007669"/>
    <property type="project" value="InterPro"/>
</dbReference>
<feature type="transmembrane region" description="Helical" evidence="6">
    <location>
        <begin position="301"/>
        <end position="324"/>
    </location>
</feature>
<dbReference type="GO" id="GO:0005886">
    <property type="term" value="C:plasma membrane"/>
    <property type="evidence" value="ECO:0007669"/>
    <property type="project" value="UniProtKB-SubCell"/>
</dbReference>
<accession>A0A8J3BVR7</accession>
<evidence type="ECO:0008006" key="9">
    <source>
        <dbReference type="Google" id="ProtNLM"/>
    </source>
</evidence>
<dbReference type="InterPro" id="IPR036259">
    <property type="entry name" value="MFS_trans_sf"/>
</dbReference>
<gene>
    <name evidence="7" type="ORF">GCM10012284_14690</name>
</gene>
<keyword evidence="4 6" id="KW-1133">Transmembrane helix</keyword>
<evidence type="ECO:0000256" key="2">
    <source>
        <dbReference type="ARBA" id="ARBA00022475"/>
    </source>
</evidence>
<dbReference type="Pfam" id="PF07690">
    <property type="entry name" value="MFS_1"/>
    <property type="match status" value="1"/>
</dbReference>
<evidence type="ECO:0000256" key="6">
    <source>
        <dbReference type="SAM" id="Phobius"/>
    </source>
</evidence>
<dbReference type="AlphaFoldDB" id="A0A8J3BVR7"/>
<feature type="transmembrane region" description="Helical" evidence="6">
    <location>
        <begin position="83"/>
        <end position="101"/>
    </location>
</feature>
<reference evidence="7" key="2">
    <citation type="submission" date="2020-09" db="EMBL/GenBank/DDBJ databases">
        <authorList>
            <person name="Sun Q."/>
            <person name="Zhou Y."/>
        </authorList>
    </citation>
    <scope>NUCLEOTIDE SEQUENCE</scope>
    <source>
        <strain evidence="7">CGMCC 4.7299</strain>
    </source>
</reference>
<comment type="subcellular location">
    <subcellularLocation>
        <location evidence="1">Cell membrane</location>
        <topology evidence="1">Multi-pass membrane protein</topology>
    </subcellularLocation>
</comment>
<sequence length="395" mass="39583">MHTRTSGYRGALRHPVAARLLTAQLVSELGSFVGLAALILLAFDATHSSFGPALVLASRSLPALFVAGVLGRWLGRPPRRTSLMVANLTGAAAVAVCAIAPSTGTAVVSAALLGATRAAFRSVQAAMIAESIPSDLRLPLLGAAGVINQTAQWLGILVGAVVTLTIGVRTSLLLDIVSYLVAAAVLATIAVSPRQAGRVRSKPLDGVRLVASHPVLRPLAALVLASAFSGSLAEALAPAVADAGWVPPSMAAASAGGAVFTLVVSRTDFLRTVANQVRTVMALGASLAATGLLVMAHGPDWLYVLGNASVGAALGWVVGAQATVIDVTPVDRVGHVEATLVAGLITAGGTGVLLLGSIARLAGPGAAYVTGAVVLTATLMTAGRRLTSSTPAVPE</sequence>
<dbReference type="InterPro" id="IPR011701">
    <property type="entry name" value="MFS"/>
</dbReference>
<dbReference type="EMBL" id="BMMX01000003">
    <property type="protein sequence ID" value="GGK81712.1"/>
    <property type="molecule type" value="Genomic_DNA"/>
</dbReference>
<feature type="transmembrane region" description="Helical" evidence="6">
    <location>
        <begin position="172"/>
        <end position="193"/>
    </location>
</feature>
<dbReference type="SUPFAM" id="SSF103473">
    <property type="entry name" value="MFS general substrate transporter"/>
    <property type="match status" value="1"/>
</dbReference>
<evidence type="ECO:0000313" key="8">
    <source>
        <dbReference type="Proteomes" id="UP000656042"/>
    </source>
</evidence>
<dbReference type="PANTHER" id="PTHR23513">
    <property type="entry name" value="INTEGRAL MEMBRANE EFFLUX PROTEIN-RELATED"/>
    <property type="match status" value="1"/>
</dbReference>
<name>A0A8J3BVR7_9ACTN</name>
<feature type="transmembrane region" description="Helical" evidence="6">
    <location>
        <begin position="20"/>
        <end position="43"/>
    </location>
</feature>
<keyword evidence="2" id="KW-1003">Cell membrane</keyword>
<organism evidence="7 8">
    <name type="scientific">Mangrovihabitans endophyticus</name>
    <dbReference type="NCBI Taxonomy" id="1751298"/>
    <lineage>
        <taxon>Bacteria</taxon>
        <taxon>Bacillati</taxon>
        <taxon>Actinomycetota</taxon>
        <taxon>Actinomycetes</taxon>
        <taxon>Micromonosporales</taxon>
        <taxon>Micromonosporaceae</taxon>
        <taxon>Mangrovihabitans</taxon>
    </lineage>
</organism>
<evidence type="ECO:0000256" key="3">
    <source>
        <dbReference type="ARBA" id="ARBA00022692"/>
    </source>
</evidence>